<proteinExistence type="predicted"/>
<reference evidence="3 5" key="1">
    <citation type="submission" date="2016-11" db="EMBL/GenBank/DDBJ databases">
        <authorList>
            <person name="Jaros S."/>
            <person name="Januszkiewicz K."/>
            <person name="Wedrychowicz H."/>
        </authorList>
    </citation>
    <scope>NUCLEOTIDE SEQUENCE [LARGE SCALE GENOMIC DNA]</scope>
    <source>
        <strain evidence="3 5">DSM 784</strain>
    </source>
</reference>
<dbReference type="Gene3D" id="3.40.50.300">
    <property type="entry name" value="P-loop containing nucleotide triphosphate hydrolases"/>
    <property type="match status" value="1"/>
</dbReference>
<dbReference type="PROSITE" id="PS51257">
    <property type="entry name" value="PROKAR_LIPOPROTEIN"/>
    <property type="match status" value="1"/>
</dbReference>
<evidence type="ECO:0000313" key="4">
    <source>
        <dbReference type="EMBL" id="WQG88218.1"/>
    </source>
</evidence>
<feature type="transmembrane region" description="Helical" evidence="2">
    <location>
        <begin position="850"/>
        <end position="872"/>
    </location>
</feature>
<dbReference type="SUPFAM" id="SSF52540">
    <property type="entry name" value="P-loop containing nucleoside triphosphate hydrolases"/>
    <property type="match status" value="1"/>
</dbReference>
<dbReference type="EMBL" id="FPIZ01000016">
    <property type="protein sequence ID" value="SFW78464.1"/>
    <property type="molecule type" value="Genomic_DNA"/>
</dbReference>
<name>A0A1K1S226_9BACT</name>
<evidence type="ECO:0000313" key="6">
    <source>
        <dbReference type="Proteomes" id="UP001326715"/>
    </source>
</evidence>
<dbReference type="Proteomes" id="UP001326715">
    <property type="component" value="Chromosome"/>
</dbReference>
<keyword evidence="2" id="KW-0812">Transmembrane</keyword>
<gene>
    <name evidence="3" type="ORF">SAMN05661012_04655</name>
    <name evidence="4" type="ORF">SR876_25140</name>
</gene>
<evidence type="ECO:0000313" key="5">
    <source>
        <dbReference type="Proteomes" id="UP000183788"/>
    </source>
</evidence>
<dbReference type="Proteomes" id="UP000183788">
    <property type="component" value="Unassembled WGS sequence"/>
</dbReference>
<dbReference type="OrthoDB" id="600138at2"/>
<evidence type="ECO:0000256" key="1">
    <source>
        <dbReference type="SAM" id="MobiDB-lite"/>
    </source>
</evidence>
<feature type="region of interest" description="Disordered" evidence="1">
    <location>
        <begin position="31"/>
        <end position="55"/>
    </location>
</feature>
<dbReference type="SUPFAM" id="SSF89372">
    <property type="entry name" value="Fucose-specific lectin"/>
    <property type="match status" value="1"/>
</dbReference>
<dbReference type="InterPro" id="IPR027417">
    <property type="entry name" value="P-loop_NTPase"/>
</dbReference>
<sequence length="1340" mass="152176">MYTNLNRYAIPKLLWLLIAILICSCNIISSKEQPDSSEDNNTPPEVTTEVGHGIPQGNQFNRNWVMSVEMGAGFIALHTDTSGNTYALSPFGTIYSCAGNQTWKRETLTFDYTQFTVLTGSGNDIYAAGTHSTLFHKKGSGRWVREKFDNDTLWFTAVYASNNEVWAAAGNNGSIWHKTKSGTWEQQTITGTGISKLYGNDNELWALAGRFLYNKTDTGWKVILSADKNERFYTMYQYNKHAWVMGSGGNIFYNNGDSEWKKENISDTADILCSYGTREEVYAAGKNGLILHRLPGGRWIKEGNGYLDVTATCMYGKGHDIWIGCSDGLIFHNNGNGTWIKEAGPEKSHHIKDISARGDTVFAAGNYATLLARSNNNTWNKIAATFPDTPLTAIFKFNKDILVAGRNGLFYHRLADGQWQSENSHAGDVLFTDLYENDKSIYLVGNNGTITWRHKTDTAWKSQVMSAANFVKIKGYGDDIWIIGTHSVILHKKENEDAWRSINTGASEVDFMDIYGWNGQLWVLGVKDQRGVIFHKDSAGNWSNEDVHHGVDHYHALYGYKDTIFAAGASGDWAGKDKTGENYQGTIICKKGNNPWEIQINHAASIHFNDINGQGDNIYALGTTGRVFHKQGDGDWEEEDTYLHNETLKKLFFFKGIVMLADNGFVYNENEDKNYIRINRTDKLINMVALDDDLFCINRNTIFRLTTKEEKYPVIDKVRYTPTPPINPHGIDLNLVLQTTKKVALNDNYRIEFYARPYSKEYQENNWVRVYGTPVKAKINLQEAILLLNTNIEVASSLRVIPGMESANKICLRVDVYTEDGRARESFIVKDENGHPYITLGNNFWLNNKVWIILMGTIVLYYAFWLLTWYFYPLVFLRIYHAEILQQLISIHPRFQLIVGFVNVLFPLRKLVATARVQNAWVMLFAATAANKYEKSEITQLRSYYVSLPVKLNDPVTGRLIEKPDEEMLGQLFNPKRTIIQIIGPGGTGKTSLAVAICRWVIHATRNGVPGWIPRLPILLETDCTDVLKEITGILRSWQNDYAIHEDFVKLLLKNQHLVIVVDSLSERPSAIQDYFKTLHTTTPVNALIITARQPIDLQVKEGIYLYPSPLNSNNLLHFITTYLNIYPGHPLQNSREQLSFAEKIVNIIEGHNSRTPVTPILVKLIIEIALKKEGNDERDFQTILTEMPDSIPDVYYQYLVHVNPKNPAAANYLPKQEMLQIAELLGRMSVANNFLPQDFLERDAWKAIFEVYGNMAGDPIQRFVDNGILTRRESLATSYLRFNIDTLAEYLAASKLYDEHNTGPQELSDFTRRVGNLDDVAFEFKLAFMQISDYKMKHG</sequence>
<protein>
    <submittedName>
        <fullName evidence="3">Uncharacterized protein</fullName>
    </submittedName>
</protein>
<dbReference type="STRING" id="1004.SAMN05661012_04655"/>
<organism evidence="3 5">
    <name type="scientific">Chitinophaga sancti</name>
    <dbReference type="NCBI Taxonomy" id="1004"/>
    <lineage>
        <taxon>Bacteria</taxon>
        <taxon>Pseudomonadati</taxon>
        <taxon>Bacteroidota</taxon>
        <taxon>Chitinophagia</taxon>
        <taxon>Chitinophagales</taxon>
        <taxon>Chitinophagaceae</taxon>
        <taxon>Chitinophaga</taxon>
    </lineage>
</organism>
<keyword evidence="6" id="KW-1185">Reference proteome</keyword>
<dbReference type="InterPro" id="IPR015943">
    <property type="entry name" value="WD40/YVTN_repeat-like_dom_sf"/>
</dbReference>
<evidence type="ECO:0000256" key="2">
    <source>
        <dbReference type="SAM" id="Phobius"/>
    </source>
</evidence>
<dbReference type="Gene3D" id="2.130.10.10">
    <property type="entry name" value="YVTN repeat-like/Quinoprotein amine dehydrogenase"/>
    <property type="match status" value="1"/>
</dbReference>
<accession>A0A1K1S226</accession>
<reference evidence="4 6" key="2">
    <citation type="submission" date="2023-11" db="EMBL/GenBank/DDBJ databases">
        <title>MicrobeMod: A computational toolkit for identifying prokaryotic methylation and restriction-modification with nanopore sequencing.</title>
        <authorList>
            <person name="Crits-Christoph A."/>
            <person name="Kang S.C."/>
            <person name="Lee H."/>
            <person name="Ostrov N."/>
        </authorList>
    </citation>
    <scope>NUCLEOTIDE SEQUENCE [LARGE SCALE GENOMIC DNA]</scope>
    <source>
        <strain evidence="4 6">ATCC 23090</strain>
    </source>
</reference>
<dbReference type="EMBL" id="CP140154">
    <property type="protein sequence ID" value="WQG88218.1"/>
    <property type="molecule type" value="Genomic_DNA"/>
</dbReference>
<keyword evidence="2" id="KW-0472">Membrane</keyword>
<evidence type="ECO:0000313" key="3">
    <source>
        <dbReference type="EMBL" id="SFW78464.1"/>
    </source>
</evidence>
<dbReference type="RefSeq" id="WP_072363619.1">
    <property type="nucleotide sequence ID" value="NZ_CP139972.1"/>
</dbReference>
<keyword evidence="2" id="KW-1133">Transmembrane helix</keyword>